<evidence type="ECO:0000313" key="6">
    <source>
        <dbReference type="EMBL" id="TMQ67380.1"/>
    </source>
</evidence>
<evidence type="ECO:0000256" key="1">
    <source>
        <dbReference type="ARBA" id="ARBA00010838"/>
    </source>
</evidence>
<name>A0A538TUS7_UNCEI</name>
<accession>A0A538TUS7</accession>
<keyword evidence="3" id="KW-0326">Glycosidase</keyword>
<dbReference type="GO" id="GO:0008422">
    <property type="term" value="F:beta-glucosidase activity"/>
    <property type="evidence" value="ECO:0007669"/>
    <property type="project" value="TreeGrafter"/>
</dbReference>
<evidence type="ECO:0000256" key="4">
    <source>
        <dbReference type="RuleBase" id="RU003690"/>
    </source>
</evidence>
<sequence>MAADVTPATSSGQEPGPAARRPNRFLWGAATSAHQTEGGNDRNDWWAWEAIPRKIADGTRSGAACLSWERWEEDLDLVRGLGLNAYRFSIEWSRVEPEVGRYDEAALGHYRAVLEGCRVRGITPLVTLHHFTNPAWFAALGGWEDAKNLPHFVRYARLMGERYGDLVDRWITVNEPEVLGFYAYDSGSFPPGVKDRSRALVVIANLLEAHGLAAHALKETDRVDADGDGVAALTGAAKHWALLEPRSRWSPLDRFVASAQHRVFNVAVARALAGGPIEFSIPGARAVRRQVGALQGSSDFLGVNYYTQWMVSLLGKEPRSVRRGAPMNDLGWEIYPEGLERALHECAAFGLPMLVTENGIADAVDRWRPDFIRASLEALNRARAAGLDIRGYFHWSLMDNFEWADGHLGRFGLYETDFEHPEGPRVKRPSAAVYAQEVAARG</sequence>
<reference evidence="6 7" key="1">
    <citation type="journal article" date="2019" name="Nat. Microbiol.">
        <title>Mediterranean grassland soil C-N compound turnover is dependent on rainfall and depth, and is mediated by genomically divergent microorganisms.</title>
        <authorList>
            <person name="Diamond S."/>
            <person name="Andeer P.F."/>
            <person name="Li Z."/>
            <person name="Crits-Christoph A."/>
            <person name="Burstein D."/>
            <person name="Anantharaman K."/>
            <person name="Lane K.R."/>
            <person name="Thomas B.C."/>
            <person name="Pan C."/>
            <person name="Northen T.R."/>
            <person name="Banfield J.F."/>
        </authorList>
    </citation>
    <scope>NUCLEOTIDE SEQUENCE [LARGE SCALE GENOMIC DNA]</scope>
    <source>
        <strain evidence="6">WS_9</strain>
    </source>
</reference>
<dbReference type="PROSITE" id="PS00653">
    <property type="entry name" value="GLYCOSYL_HYDROL_F1_2"/>
    <property type="match status" value="1"/>
</dbReference>
<organism evidence="6 7">
    <name type="scientific">Eiseniibacteriota bacterium</name>
    <dbReference type="NCBI Taxonomy" id="2212470"/>
    <lineage>
        <taxon>Bacteria</taxon>
        <taxon>Candidatus Eiseniibacteriota</taxon>
    </lineage>
</organism>
<keyword evidence="2 6" id="KW-0378">Hydrolase</keyword>
<dbReference type="Proteomes" id="UP000317691">
    <property type="component" value="Unassembled WGS sequence"/>
</dbReference>
<dbReference type="GO" id="GO:0005975">
    <property type="term" value="P:carbohydrate metabolic process"/>
    <property type="evidence" value="ECO:0007669"/>
    <property type="project" value="InterPro"/>
</dbReference>
<dbReference type="EMBL" id="VBOZ01000001">
    <property type="protein sequence ID" value="TMQ67380.1"/>
    <property type="molecule type" value="Genomic_DNA"/>
</dbReference>
<dbReference type="InterPro" id="IPR001360">
    <property type="entry name" value="Glyco_hydro_1"/>
</dbReference>
<feature type="region of interest" description="Disordered" evidence="5">
    <location>
        <begin position="1"/>
        <end position="22"/>
    </location>
</feature>
<comment type="similarity">
    <text evidence="1 4">Belongs to the glycosyl hydrolase 1 family.</text>
</comment>
<dbReference type="InterPro" id="IPR017853">
    <property type="entry name" value="GH"/>
</dbReference>
<dbReference type="Gene3D" id="3.20.20.80">
    <property type="entry name" value="Glycosidases"/>
    <property type="match status" value="1"/>
</dbReference>
<evidence type="ECO:0000313" key="7">
    <source>
        <dbReference type="Proteomes" id="UP000317691"/>
    </source>
</evidence>
<proteinExistence type="inferred from homology"/>
<evidence type="ECO:0000256" key="5">
    <source>
        <dbReference type="SAM" id="MobiDB-lite"/>
    </source>
</evidence>
<dbReference type="PANTHER" id="PTHR10353">
    <property type="entry name" value="GLYCOSYL HYDROLASE"/>
    <property type="match status" value="1"/>
</dbReference>
<gene>
    <name evidence="6" type="ORF">E6K79_00255</name>
</gene>
<dbReference type="PANTHER" id="PTHR10353:SF209">
    <property type="entry name" value="GALACTOLIPID GALACTOSYLTRANSFERASE SFR2, CHLOROPLASTIC"/>
    <property type="match status" value="1"/>
</dbReference>
<dbReference type="SUPFAM" id="SSF51445">
    <property type="entry name" value="(Trans)glycosidases"/>
    <property type="match status" value="1"/>
</dbReference>
<comment type="caution">
    <text evidence="6">The sequence shown here is derived from an EMBL/GenBank/DDBJ whole genome shotgun (WGS) entry which is preliminary data.</text>
</comment>
<evidence type="ECO:0000256" key="3">
    <source>
        <dbReference type="ARBA" id="ARBA00023295"/>
    </source>
</evidence>
<dbReference type="PRINTS" id="PR00131">
    <property type="entry name" value="GLHYDRLASE1"/>
</dbReference>
<dbReference type="Pfam" id="PF00232">
    <property type="entry name" value="Glyco_hydro_1"/>
    <property type="match status" value="1"/>
</dbReference>
<evidence type="ECO:0000256" key="2">
    <source>
        <dbReference type="ARBA" id="ARBA00022801"/>
    </source>
</evidence>
<dbReference type="AlphaFoldDB" id="A0A538TUS7"/>
<protein>
    <submittedName>
        <fullName evidence="6">Glycoside hydrolase family 1 protein</fullName>
    </submittedName>
</protein>
<dbReference type="InterPro" id="IPR033132">
    <property type="entry name" value="GH_1_N_CS"/>
</dbReference>